<dbReference type="InterPro" id="IPR011009">
    <property type="entry name" value="Kinase-like_dom_sf"/>
</dbReference>
<reference evidence="7 8" key="1">
    <citation type="submission" date="2018-04" db="EMBL/GenBank/DDBJ databases">
        <title>Genomic Encyclopedia of Type Strains, Phase IV (KMG-IV): sequencing the most valuable type-strain genomes for metagenomic binning, comparative biology and taxonomic classification.</title>
        <authorList>
            <person name="Goeker M."/>
        </authorList>
    </citation>
    <scope>NUCLEOTIDE SEQUENCE [LARGE SCALE GENOMIC DNA]</scope>
    <source>
        <strain evidence="7 8">DSM 104150</strain>
    </source>
</reference>
<dbReference type="InterPro" id="IPR017441">
    <property type="entry name" value="Protein_kinase_ATP_BS"/>
</dbReference>
<feature type="binding site" evidence="5">
    <location>
        <position position="45"/>
    </location>
    <ligand>
        <name>ATP</name>
        <dbReference type="ChEBI" id="CHEBI:30616"/>
    </ligand>
</feature>
<sequence>MSDDSHAALPPQIGPFRILQLLGEGGMGRVYLAEQDHPRRELALKVLRATAGPDAQPRFEREAELLAGLEHPGIARIYASGTAQTPAGPLPYLAMEYVRGRDLITHAREHALPLPERLHLLAAVCRAVHHAHTQGVIHRDLKPANILVDDQDQPKILDFGVARVIGHEQFTRMTAAGEILGTLPYMSWEQLIGDARLDARSDVYALGAVGYELLSGAPPYPGLSQTTLLGAIEIVRNSDPPRLSRAVPSAAGDVETIVMKALAREPARRYGSAAEMAADIERHLAHQPITARPPTARYLLGLFVRRHRALTAAAGMMAVALLAATAVSLRFAWSEARARAEAEERSAELAAVNDFLRDMFAAADPERALGERLTVRDVLDVASGEIEADPSLPAAVQAQLQRTLGNTYVSLGLAARGLELLEAAAGATRDPETRDRLRLEQAQALKAAGREAEARAQLEEWLPQLTAAGAPARRLRLAAETELTEILALQGYPDQAEAQLRQTLPEAESALGTHDDVTLQAGYNLALTLHHLTRYDESAEQAQQVIERLRSRYGAGHPRVQLARDVIALNYREQARYAEAEAIYRETVATRQRVLGEDHPQTRAAEVSLAAILALDGRAGEAASVARVAHESLRRQLGEDAELTRNVASLRAYTVSETGEWTEAADIYRGLIAQAEANPDGPTVTDLPDYNNLGNALKHLSRYDESVAVFETLLRHAEPLVGTDHLHYALFQMNYADGLVHLGRTAAARAAYEHSIPVLRRDLGDEHPRTQKAITALAALQTR</sequence>
<keyword evidence="8" id="KW-1185">Reference proteome</keyword>
<keyword evidence="2 5" id="KW-0547">Nucleotide-binding</keyword>
<feature type="domain" description="Protein kinase" evidence="6">
    <location>
        <begin position="16"/>
        <end position="289"/>
    </location>
</feature>
<dbReference type="GO" id="GO:0004674">
    <property type="term" value="F:protein serine/threonine kinase activity"/>
    <property type="evidence" value="ECO:0007669"/>
    <property type="project" value="UniProtKB-KW"/>
</dbReference>
<dbReference type="PANTHER" id="PTHR43289">
    <property type="entry name" value="MITOGEN-ACTIVATED PROTEIN KINASE KINASE KINASE 20-RELATED"/>
    <property type="match status" value="1"/>
</dbReference>
<evidence type="ECO:0000256" key="4">
    <source>
        <dbReference type="ARBA" id="ARBA00022840"/>
    </source>
</evidence>
<evidence type="ECO:0000256" key="2">
    <source>
        <dbReference type="ARBA" id="ARBA00022741"/>
    </source>
</evidence>
<dbReference type="PROSITE" id="PS00107">
    <property type="entry name" value="PROTEIN_KINASE_ATP"/>
    <property type="match status" value="1"/>
</dbReference>
<dbReference type="GO" id="GO:0005524">
    <property type="term" value="F:ATP binding"/>
    <property type="evidence" value="ECO:0007669"/>
    <property type="project" value="UniProtKB-UniRule"/>
</dbReference>
<keyword evidence="4 5" id="KW-0067">ATP-binding</keyword>
<dbReference type="SMART" id="SM00220">
    <property type="entry name" value="S_TKc"/>
    <property type="match status" value="1"/>
</dbReference>
<dbReference type="Gene3D" id="1.10.510.10">
    <property type="entry name" value="Transferase(Phosphotransferase) domain 1"/>
    <property type="match status" value="1"/>
</dbReference>
<protein>
    <submittedName>
        <fullName evidence="7">Non-specific serine/threonine protein kinase/serine/threonine-protein kinase</fullName>
    </submittedName>
</protein>
<keyword evidence="7" id="KW-0723">Serine/threonine-protein kinase</keyword>
<evidence type="ECO:0000256" key="3">
    <source>
        <dbReference type="ARBA" id="ARBA00022777"/>
    </source>
</evidence>
<dbReference type="AlphaFoldDB" id="A0A318EFE8"/>
<keyword evidence="3 7" id="KW-0418">Kinase</keyword>
<dbReference type="Pfam" id="PF13374">
    <property type="entry name" value="TPR_10"/>
    <property type="match status" value="2"/>
</dbReference>
<keyword evidence="1" id="KW-0808">Transferase</keyword>
<evidence type="ECO:0000259" key="6">
    <source>
        <dbReference type="PROSITE" id="PS50011"/>
    </source>
</evidence>
<dbReference type="Pfam" id="PF00069">
    <property type="entry name" value="Pkinase"/>
    <property type="match status" value="1"/>
</dbReference>
<comment type="caution">
    <text evidence="7">The sequence shown here is derived from an EMBL/GenBank/DDBJ whole genome shotgun (WGS) entry which is preliminary data.</text>
</comment>
<dbReference type="SUPFAM" id="SSF48452">
    <property type="entry name" value="TPR-like"/>
    <property type="match status" value="2"/>
</dbReference>
<organism evidence="7 8">
    <name type="scientific">Sinimarinibacterium flocculans</name>
    <dbReference type="NCBI Taxonomy" id="985250"/>
    <lineage>
        <taxon>Bacteria</taxon>
        <taxon>Pseudomonadati</taxon>
        <taxon>Pseudomonadota</taxon>
        <taxon>Gammaproteobacteria</taxon>
        <taxon>Nevskiales</taxon>
        <taxon>Nevskiaceae</taxon>
        <taxon>Sinimarinibacterium</taxon>
    </lineage>
</organism>
<dbReference type="Proteomes" id="UP000248330">
    <property type="component" value="Unassembled WGS sequence"/>
</dbReference>
<dbReference type="CDD" id="cd14014">
    <property type="entry name" value="STKc_PknB_like"/>
    <property type="match status" value="1"/>
</dbReference>
<dbReference type="EMBL" id="QICN01000003">
    <property type="protein sequence ID" value="PXV69505.1"/>
    <property type="molecule type" value="Genomic_DNA"/>
</dbReference>
<dbReference type="OrthoDB" id="9801841at2"/>
<evidence type="ECO:0000256" key="1">
    <source>
        <dbReference type="ARBA" id="ARBA00022679"/>
    </source>
</evidence>
<evidence type="ECO:0000313" key="7">
    <source>
        <dbReference type="EMBL" id="PXV69505.1"/>
    </source>
</evidence>
<dbReference type="SUPFAM" id="SSF56112">
    <property type="entry name" value="Protein kinase-like (PK-like)"/>
    <property type="match status" value="1"/>
</dbReference>
<dbReference type="PANTHER" id="PTHR43289:SF6">
    <property type="entry name" value="SERINE_THREONINE-PROTEIN KINASE NEKL-3"/>
    <property type="match status" value="1"/>
</dbReference>
<dbReference type="PROSITE" id="PS50011">
    <property type="entry name" value="PROTEIN_KINASE_DOM"/>
    <property type="match status" value="1"/>
</dbReference>
<dbReference type="Pfam" id="PF13424">
    <property type="entry name" value="TPR_12"/>
    <property type="match status" value="1"/>
</dbReference>
<accession>A0A318EFE8</accession>
<dbReference type="InterPro" id="IPR011990">
    <property type="entry name" value="TPR-like_helical_dom_sf"/>
</dbReference>
<name>A0A318EFE8_9GAMM</name>
<dbReference type="PROSITE" id="PS00108">
    <property type="entry name" value="PROTEIN_KINASE_ST"/>
    <property type="match status" value="1"/>
</dbReference>
<dbReference type="InterPro" id="IPR008271">
    <property type="entry name" value="Ser/Thr_kinase_AS"/>
</dbReference>
<gene>
    <name evidence="7" type="ORF">C8D93_10378</name>
</gene>
<dbReference type="Gene3D" id="3.30.200.20">
    <property type="entry name" value="Phosphorylase Kinase, domain 1"/>
    <property type="match status" value="1"/>
</dbReference>
<evidence type="ECO:0000256" key="5">
    <source>
        <dbReference type="PROSITE-ProRule" id="PRU10141"/>
    </source>
</evidence>
<dbReference type="Gene3D" id="1.25.40.10">
    <property type="entry name" value="Tetratricopeptide repeat domain"/>
    <property type="match status" value="2"/>
</dbReference>
<proteinExistence type="predicted"/>
<evidence type="ECO:0000313" key="8">
    <source>
        <dbReference type="Proteomes" id="UP000248330"/>
    </source>
</evidence>
<dbReference type="RefSeq" id="WP_110264445.1">
    <property type="nucleotide sequence ID" value="NZ_CAKZQT010000021.1"/>
</dbReference>
<dbReference type="InterPro" id="IPR000719">
    <property type="entry name" value="Prot_kinase_dom"/>
</dbReference>